<feature type="compositionally biased region" description="Polar residues" evidence="1">
    <location>
        <begin position="796"/>
        <end position="830"/>
    </location>
</feature>
<dbReference type="GO" id="GO:0097110">
    <property type="term" value="F:scaffold protein binding"/>
    <property type="evidence" value="ECO:0007669"/>
    <property type="project" value="TreeGrafter"/>
</dbReference>
<feature type="region of interest" description="Disordered" evidence="1">
    <location>
        <begin position="61"/>
        <end position="101"/>
    </location>
</feature>
<feature type="region of interest" description="Disordered" evidence="1">
    <location>
        <begin position="125"/>
        <end position="1579"/>
    </location>
</feature>
<feature type="compositionally biased region" description="Acidic residues" evidence="1">
    <location>
        <begin position="218"/>
        <end position="229"/>
    </location>
</feature>
<dbReference type="InterPro" id="IPR003993">
    <property type="entry name" value="Treacle_dom"/>
</dbReference>
<reference evidence="3" key="2">
    <citation type="submission" date="2025-08" db="UniProtKB">
        <authorList>
            <consortium name="Ensembl"/>
        </authorList>
    </citation>
    <scope>IDENTIFICATION</scope>
</reference>
<dbReference type="PROSITE" id="PS50896">
    <property type="entry name" value="LISH"/>
    <property type="match status" value="1"/>
</dbReference>
<feature type="compositionally biased region" description="Polar residues" evidence="1">
    <location>
        <begin position="1559"/>
        <end position="1579"/>
    </location>
</feature>
<feature type="compositionally biased region" description="Acidic residues" evidence="1">
    <location>
        <begin position="1451"/>
        <end position="1460"/>
    </location>
</feature>
<feature type="compositionally biased region" description="Acidic residues" evidence="1">
    <location>
        <begin position="933"/>
        <end position="946"/>
    </location>
</feature>
<feature type="domain" description="Treacle protein" evidence="2">
    <location>
        <begin position="985"/>
        <end position="1175"/>
    </location>
</feature>
<dbReference type="GO" id="GO:0005730">
    <property type="term" value="C:nucleolus"/>
    <property type="evidence" value="ECO:0007669"/>
    <property type="project" value="TreeGrafter"/>
</dbReference>
<evidence type="ECO:0000313" key="3">
    <source>
        <dbReference type="Ensembl" id="ENSSHAP00000021148.2"/>
    </source>
</evidence>
<feature type="domain" description="Treacle protein" evidence="2">
    <location>
        <begin position="773"/>
        <end position="850"/>
    </location>
</feature>
<feature type="compositionally biased region" description="Polar residues" evidence="1">
    <location>
        <begin position="1363"/>
        <end position="1383"/>
    </location>
</feature>
<feature type="compositionally biased region" description="Acidic residues" evidence="1">
    <location>
        <begin position="275"/>
        <end position="292"/>
    </location>
</feature>
<feature type="compositionally biased region" description="Low complexity" evidence="1">
    <location>
        <begin position="1313"/>
        <end position="1323"/>
    </location>
</feature>
<dbReference type="PANTHER" id="PTHR20787:SF10">
    <property type="entry name" value="TREACLE PROTEIN"/>
    <property type="match status" value="1"/>
</dbReference>
<dbReference type="InterPro" id="IPR006594">
    <property type="entry name" value="LisH"/>
</dbReference>
<feature type="compositionally biased region" description="Basic residues" evidence="1">
    <location>
        <begin position="1634"/>
        <end position="1643"/>
    </location>
</feature>
<feature type="compositionally biased region" description="Polar residues" evidence="1">
    <location>
        <begin position="961"/>
        <end position="981"/>
    </location>
</feature>
<feature type="compositionally biased region" description="Low complexity" evidence="1">
    <location>
        <begin position="1762"/>
        <end position="1771"/>
    </location>
</feature>
<feature type="compositionally biased region" description="Low complexity" evidence="1">
    <location>
        <begin position="466"/>
        <end position="476"/>
    </location>
</feature>
<feature type="compositionally biased region" description="Polar residues" evidence="1">
    <location>
        <begin position="875"/>
        <end position="887"/>
    </location>
</feature>
<feature type="compositionally biased region" description="Acidic residues" evidence="1">
    <location>
        <begin position="701"/>
        <end position="713"/>
    </location>
</feature>
<sequence length="1789" mass="187683">MTEARKRRELLPLIHHHLVQAGYVRAARELKLQSGQKTFPEQSVTLLDIYTHWQQTSRVAKKRKAEEADGEIPYKVRVSDPTSSSESSEEEKEQERMGKTVKTLRVLHSNSVSVIKDAQCKNSLSPKEKVKTKNKKGTAVTSALHPDPLEAQTASGKPDPTVSVQSHSKKSPAAPRKQATQPASNSLATHSEEKVASPVVKPFPKPATMPLDKKMESSNEDSSSDETDIEMEKPMGNSVPVRGDPVALGPTKGNQVIIPSPIRVVAKVPTAKEESPEETSESSDESESDDDTPPQRQAQEGKTPHLGAVPAWEGKTPPTTGKTVTPSSKPNLGLPSQVAETQKSEESSESSEESESEEEKAELKRPQVKIAPASAVKVSPGKGVIPASGKPVAPQLQVQAATPGSAEASSESSEDSESDGAASAPRGQEMSSVKSPQASATPANRTPASSLTKGPLSKGTLQAKASEPSVSENSSDSSEDSETEENIVVPQTQEKSSGKAPQASATKVKGTLLGAEKPAFSVPQVKMEPSVAQARIGPSAIAWEPGSSESSSESSEESGIEEEIKTPQGKEKSPVKILQNNAITKKVASDPSQGPQGKEALSTLGKSRTRTVEIRVPLAVDSSGSETTESSEESEGEEETSTLQTQVRPSGKTPVKATLAPLPKNLLEKGALQPSGKTVTAAPSAEGASPAKGVGPGGSEDSSESSDESESEVETPTSQGQAVSSVKTPQLKASPSPTTRRPLGKGVLPTSGKLASAASNGKGTSPTKAMGAGKPKESSSESSDETDSDVEVPVSQGQTKPSVKAPQINTSAQKLDTITSISSKGTQGRVSTPAPCKSGTLPLQAKTAGPGRPEDTSESSEESESEEESPASRGQAKSTMKASQVNTPPGKGAPLTPLASQGTQGRVSTPAPCKSGTLPLQAKAAGPVRPEDTSESSEESESEEESPASQGQAKLAVKTPQADTISGKGTSVSPKGTQGKASTLPPLKSATVPLQAKGEVQHKIGWLGKPEKTSESSEDSECEDTIPVSQVQVKPGVILPTVLEGKKETTASSPKKSAVPSLQAMKVDSSSSEESSSSSDEVVMPATQRQAKPTMKASQVDTPPGKRAPVTPLSTKDTQGRVSTPAPWKSGSVPLQAKAAGPGRPEDTSESSEESESEEEVNPSAQIPQRKAAEKPAAPVTTVEETSSESSQDTESEGEVPTPQGQIKTALKSIQINTTSGRESRSTPASGKPVPSSQATKTEPISPEEPSDSSEESESEDEVISVQIKTIMKTPEVAAVSARKSEPVPVPRKSAIPPPQTQVGPPAQGAGTSGSEESSSSSDESGRKLVSSGKKDEKAGTVKNNVGKVSTALPDKQLAAPDTTRNQKSESNNGEPTTTQTICDKNKTTKQDKKSKLAEGTQATANQDSISVTASNGTKSEKEDPNAIRAKQTQSLGLSPKGKASVKTESPEDSSEDEIIEPSQSILSAYAFPSSSLPISINPQLQKAPPKQRPEAVASAGPAQPACSKESPQDDSSDSETDSEIGSIEKPPQTGKELKISVSRRQMIRKGFKPGAVNCKTTSPKQGNDCQSPMQTMVPSNLPSLIQHQVSNVNENSELNSTFFNSKASGITMLSDLPQIEKKKKSTESLKPGKGSKKSKPKRKLTEESPVAKAPKSKKKKLMGEIHKDGEALQEKTPGTPQVGKTEKASSDAKEMKLKGQHHSKKNKGKPDGNVTVTVGESREMLGTKTKKMKKHKKKSDKKKKDKDKKDKKKKKNKSTSKDSNAASVSSLKKEKKKVSYGIEQECDA</sequence>
<feature type="region of interest" description="Disordered" evidence="1">
    <location>
        <begin position="1614"/>
        <end position="1789"/>
    </location>
</feature>
<feature type="compositionally biased region" description="Low complexity" evidence="1">
    <location>
        <begin position="1181"/>
        <end position="1191"/>
    </location>
</feature>
<dbReference type="InterPro" id="IPR017859">
    <property type="entry name" value="Treacle"/>
</dbReference>
<dbReference type="HOGENOM" id="CLU_263315_0_0_1"/>
<evidence type="ECO:0000256" key="1">
    <source>
        <dbReference type="SAM" id="MobiDB-lite"/>
    </source>
</evidence>
<dbReference type="GO" id="GO:0003723">
    <property type="term" value="F:RNA binding"/>
    <property type="evidence" value="ECO:0007669"/>
    <property type="project" value="TreeGrafter"/>
</dbReference>
<dbReference type="Proteomes" id="UP000007648">
    <property type="component" value="Unassembled WGS sequence"/>
</dbReference>
<gene>
    <name evidence="3" type="primary">TCOF1</name>
</gene>
<accession>G3X0E3</accession>
<feature type="compositionally biased region" description="Low complexity" evidence="1">
    <location>
        <begin position="314"/>
        <end position="330"/>
    </location>
</feature>
<evidence type="ECO:0000313" key="4">
    <source>
        <dbReference type="Proteomes" id="UP000007648"/>
    </source>
</evidence>
<dbReference type="InParanoid" id="G3X0E3"/>
<feature type="compositionally biased region" description="Polar residues" evidence="1">
    <location>
        <begin position="178"/>
        <end position="189"/>
    </location>
</feature>
<dbReference type="GeneTree" id="ENSGT00730000111382"/>
<feature type="compositionally biased region" description="Basic and acidic residues" evidence="1">
    <location>
        <begin position="1662"/>
        <end position="1674"/>
    </location>
</feature>
<reference evidence="3 4" key="1">
    <citation type="journal article" date="2011" name="Proc. Natl. Acad. Sci. U.S.A.">
        <title>Genetic diversity and population structure of the endangered marsupial Sarcophilus harrisii (Tasmanian devil).</title>
        <authorList>
            <person name="Miller W."/>
            <person name="Hayes V.M."/>
            <person name="Ratan A."/>
            <person name="Petersen D.C."/>
            <person name="Wittekindt N.E."/>
            <person name="Miller J."/>
            <person name="Walenz B."/>
            <person name="Knight J."/>
            <person name="Qi J."/>
            <person name="Zhao F."/>
            <person name="Wang Q."/>
            <person name="Bedoya-Reina O.C."/>
            <person name="Katiyar N."/>
            <person name="Tomsho L.P."/>
            <person name="Kasson L.M."/>
            <person name="Hardie R.A."/>
            <person name="Woodbridge P."/>
            <person name="Tindall E.A."/>
            <person name="Bertelsen M.F."/>
            <person name="Dixon D."/>
            <person name="Pyecroft S."/>
            <person name="Helgen K.M."/>
            <person name="Lesk A.M."/>
            <person name="Pringle T.H."/>
            <person name="Patterson N."/>
            <person name="Zhang Y."/>
            <person name="Kreiss A."/>
            <person name="Woods G.M."/>
            <person name="Jones M.E."/>
            <person name="Schuster S.C."/>
        </authorList>
    </citation>
    <scope>NUCLEOTIDE SEQUENCE [LARGE SCALE GENOMIC DNA]</scope>
</reference>
<feature type="compositionally biased region" description="Acidic residues" evidence="1">
    <location>
        <begin position="1513"/>
        <end position="1523"/>
    </location>
</feature>
<feature type="compositionally biased region" description="Acidic residues" evidence="1">
    <location>
        <begin position="1249"/>
        <end position="1263"/>
    </location>
</feature>
<feature type="compositionally biased region" description="Basic and acidic residues" evidence="1">
    <location>
        <begin position="1384"/>
        <end position="1397"/>
    </location>
</feature>
<keyword evidence="4" id="KW-1185">Reference proteome</keyword>
<reference evidence="3" key="3">
    <citation type="submission" date="2025-09" db="UniProtKB">
        <authorList>
            <consortium name="Ensembl"/>
        </authorList>
    </citation>
    <scope>IDENTIFICATION</scope>
</reference>
<feature type="compositionally biased region" description="Acidic residues" evidence="1">
    <location>
        <begin position="629"/>
        <end position="640"/>
    </location>
</feature>
<feature type="compositionally biased region" description="Polar residues" evidence="1">
    <location>
        <begin position="1401"/>
        <end position="1418"/>
    </location>
</feature>
<dbReference type="Pfam" id="PF03546">
    <property type="entry name" value="Treacle"/>
    <property type="match status" value="4"/>
</dbReference>
<protein>
    <submittedName>
        <fullName evidence="3">Treacle ribosome biosis factor 1</fullName>
    </submittedName>
</protein>
<feature type="compositionally biased region" description="Basic and acidic residues" evidence="1">
    <location>
        <begin position="64"/>
        <end position="78"/>
    </location>
</feature>
<evidence type="ECO:0000259" key="2">
    <source>
        <dbReference type="Pfam" id="PF03546"/>
    </source>
</evidence>
<feature type="compositionally biased region" description="Polar residues" evidence="1">
    <location>
        <begin position="1473"/>
        <end position="1485"/>
    </location>
</feature>
<feature type="compositionally biased region" description="Polar residues" evidence="1">
    <location>
        <begin position="757"/>
        <end position="767"/>
    </location>
</feature>
<feature type="compositionally biased region" description="Polar residues" evidence="1">
    <location>
        <begin position="1112"/>
        <end position="1122"/>
    </location>
</feature>
<dbReference type="SMART" id="SM00667">
    <property type="entry name" value="LisH"/>
    <property type="match status" value="1"/>
</dbReference>
<feature type="compositionally biased region" description="Polar residues" evidence="1">
    <location>
        <begin position="719"/>
        <end position="739"/>
    </location>
</feature>
<feature type="compositionally biased region" description="Low complexity" evidence="1">
    <location>
        <begin position="1067"/>
        <end position="1083"/>
    </location>
</feature>
<organism evidence="3 4">
    <name type="scientific">Sarcophilus harrisii</name>
    <name type="common">Tasmanian devil</name>
    <name type="synonym">Sarcophilus laniarius</name>
    <dbReference type="NCBI Taxonomy" id="9305"/>
    <lineage>
        <taxon>Eukaryota</taxon>
        <taxon>Metazoa</taxon>
        <taxon>Chordata</taxon>
        <taxon>Craniata</taxon>
        <taxon>Vertebrata</taxon>
        <taxon>Euteleostomi</taxon>
        <taxon>Mammalia</taxon>
        <taxon>Metatheria</taxon>
        <taxon>Dasyuromorphia</taxon>
        <taxon>Dasyuridae</taxon>
        <taxon>Sarcophilus</taxon>
    </lineage>
</organism>
<dbReference type="Ensembl" id="ENSSHAT00000021318.2">
    <property type="protein sequence ID" value="ENSSHAP00000021148.2"/>
    <property type="gene ID" value="ENSSHAG00000017928.2"/>
</dbReference>
<feature type="compositionally biased region" description="Polar residues" evidence="1">
    <location>
        <begin position="898"/>
        <end position="907"/>
    </location>
</feature>
<proteinExistence type="predicted"/>
<dbReference type="PANTHER" id="PTHR20787">
    <property type="entry name" value="TREACLE"/>
    <property type="match status" value="1"/>
</dbReference>
<feature type="compositionally biased region" description="Polar residues" evidence="1">
    <location>
        <begin position="1087"/>
        <end position="1101"/>
    </location>
</feature>
<feature type="compositionally biased region" description="Polar residues" evidence="1">
    <location>
        <begin position="429"/>
        <end position="452"/>
    </location>
</feature>
<feature type="compositionally biased region" description="Basic residues" evidence="1">
    <location>
        <begin position="1699"/>
        <end position="1708"/>
    </location>
</feature>
<feature type="domain" description="Treacle protein" evidence="2">
    <location>
        <begin position="364"/>
        <end position="696"/>
    </location>
</feature>
<dbReference type="GO" id="GO:0042790">
    <property type="term" value="P:nucleolar large rRNA transcription by RNA polymerase I"/>
    <property type="evidence" value="ECO:0007669"/>
    <property type="project" value="TreeGrafter"/>
</dbReference>
<name>G3X0E3_SARHA</name>
<feature type="compositionally biased region" description="Polar residues" evidence="1">
    <location>
        <begin position="1203"/>
        <end position="1241"/>
    </location>
</feature>
<feature type="compositionally biased region" description="Acidic residues" evidence="1">
    <location>
        <begin position="856"/>
        <end position="869"/>
    </location>
</feature>
<feature type="compositionally biased region" description="Acidic residues" evidence="1">
    <location>
        <begin position="347"/>
        <end position="360"/>
    </location>
</feature>
<feature type="domain" description="Treacle protein" evidence="2">
    <location>
        <begin position="852"/>
        <end position="927"/>
    </location>
</feature>
<feature type="compositionally biased region" description="Basic residues" evidence="1">
    <location>
        <begin position="1729"/>
        <end position="1759"/>
    </location>
</feature>
<feature type="compositionally biased region" description="Acidic residues" evidence="1">
    <location>
        <begin position="1148"/>
        <end position="1161"/>
    </location>
</feature>
<dbReference type="FunCoup" id="G3X0E3">
    <property type="interactions" value="2520"/>
</dbReference>
<feature type="compositionally biased region" description="Basic and acidic residues" evidence="1">
    <location>
        <begin position="1685"/>
        <end position="1698"/>
    </location>
</feature>
<feature type="compositionally biased region" description="Basic and acidic residues" evidence="1">
    <location>
        <begin position="562"/>
        <end position="574"/>
    </location>
</feature>